<feature type="domain" description="AAA+ ATPase" evidence="1">
    <location>
        <begin position="42"/>
        <end position="292"/>
    </location>
</feature>
<dbReference type="RefSeq" id="WP_284203976.1">
    <property type="nucleotide sequence ID" value="NZ_BSPQ01000005.1"/>
</dbReference>
<gene>
    <name evidence="2" type="primary">gspA</name>
    <name evidence="2" type="ORF">GCM10007916_19290</name>
</gene>
<dbReference type="Proteomes" id="UP001157353">
    <property type="component" value="Unassembled WGS sequence"/>
</dbReference>
<dbReference type="InterPro" id="IPR048809">
    <property type="entry name" value="GspA_C39-like"/>
</dbReference>
<dbReference type="PANTHER" id="PTHR35894:SF1">
    <property type="entry name" value="PHOSPHORIBULOKINASE _ URIDINE KINASE FAMILY"/>
    <property type="match status" value="1"/>
</dbReference>
<dbReference type="InterPro" id="IPR027417">
    <property type="entry name" value="P-loop_NTPase"/>
</dbReference>
<dbReference type="Gene3D" id="1.10.101.10">
    <property type="entry name" value="PGBD-like superfamily/PGBD"/>
    <property type="match status" value="1"/>
</dbReference>
<evidence type="ECO:0000313" key="2">
    <source>
        <dbReference type="EMBL" id="GLS90862.1"/>
    </source>
</evidence>
<dbReference type="InterPro" id="IPR052026">
    <property type="entry name" value="ExeA_AAA_ATPase_DNA-bind"/>
</dbReference>
<evidence type="ECO:0000313" key="3">
    <source>
        <dbReference type="Proteomes" id="UP001157353"/>
    </source>
</evidence>
<dbReference type="InterPro" id="IPR002477">
    <property type="entry name" value="Peptidoglycan-bd-like"/>
</dbReference>
<dbReference type="Gene3D" id="3.40.50.300">
    <property type="entry name" value="P-loop containing nucleotide triphosphate hydrolases"/>
    <property type="match status" value="1"/>
</dbReference>
<evidence type="ECO:0000259" key="1">
    <source>
        <dbReference type="SMART" id="SM00382"/>
    </source>
</evidence>
<sequence length="534" mass="60602">MYQEFFSLKIKPFSISPDPNFLFLSERHREAIAHLQHGLQGDGGFALLTGEVGTGKTTICRSLVENMGDDSDIAFILNPTLNDVELLSTICDSFNIEHQTNNLISLSTALTSWMVNNSAQNRHTIVIIDEAQHLSLAALEQLRLLTNIESNNKKILKVILIGQTELQDKLKEQQFLALAQCITARYHLLSLTQQESNLYIQHRLNIAGSSHAIFDKSALREIFKKCKGTPRLTNILCDRSLLAAYTQDSHIVTLKMVTQASKEVHFTHQKTPTNGLMTYWRFPLLILLTLLTLWQAPQISQRMFSENVLVSASEPQSFSNLAPVPEKKAEGDWFDDYPQLDLAQSNFNNALSRLYAVWGYQVDSDTISCEQKNSAHISCYSNNLTLVQLKQLNYPTIVHLEKDRLTSLYAVLYKINDNYQLLIDGHLIEVSEAWFTKYWRGESTLLWQAPFQLNGVIKFGQQGDKVAWLANQLNKLHGREAQDKTRFDLQLLEQVSDFQHQQGLIDDGIVGPLTLMPLMQMTSPNTPRLLSEPN</sequence>
<dbReference type="Pfam" id="PF21327">
    <property type="entry name" value="GspA_C39-like"/>
    <property type="match status" value="1"/>
</dbReference>
<dbReference type="Pfam" id="PF01471">
    <property type="entry name" value="PG_binding_1"/>
    <property type="match status" value="1"/>
</dbReference>
<organism evidence="2 3">
    <name type="scientific">Psychromonas marina</name>
    <dbReference type="NCBI Taxonomy" id="88364"/>
    <lineage>
        <taxon>Bacteria</taxon>
        <taxon>Pseudomonadati</taxon>
        <taxon>Pseudomonadota</taxon>
        <taxon>Gammaproteobacteria</taxon>
        <taxon>Alteromonadales</taxon>
        <taxon>Psychromonadaceae</taxon>
        <taxon>Psychromonas</taxon>
    </lineage>
</organism>
<proteinExistence type="predicted"/>
<keyword evidence="3" id="KW-1185">Reference proteome</keyword>
<protein>
    <submittedName>
        <fullName evidence="2">ATPase AAA</fullName>
    </submittedName>
</protein>
<comment type="caution">
    <text evidence="2">The sequence shown here is derived from an EMBL/GenBank/DDBJ whole genome shotgun (WGS) entry which is preliminary data.</text>
</comment>
<accession>A0ABQ6E0A2</accession>
<dbReference type="EMBL" id="BSPQ01000005">
    <property type="protein sequence ID" value="GLS90862.1"/>
    <property type="molecule type" value="Genomic_DNA"/>
</dbReference>
<dbReference type="Gene3D" id="3.90.70.10">
    <property type="entry name" value="Cysteine proteinases"/>
    <property type="match status" value="1"/>
</dbReference>
<dbReference type="SUPFAM" id="SSF52540">
    <property type="entry name" value="P-loop containing nucleoside triphosphate hydrolases"/>
    <property type="match status" value="1"/>
</dbReference>
<name>A0ABQ6E0A2_9GAMM</name>
<dbReference type="InterPro" id="IPR049945">
    <property type="entry name" value="AAA_22"/>
</dbReference>
<dbReference type="Pfam" id="PF13401">
    <property type="entry name" value="AAA_22"/>
    <property type="match status" value="1"/>
</dbReference>
<reference evidence="3" key="1">
    <citation type="journal article" date="2019" name="Int. J. Syst. Evol. Microbiol.">
        <title>The Global Catalogue of Microorganisms (GCM) 10K type strain sequencing project: providing services to taxonomists for standard genome sequencing and annotation.</title>
        <authorList>
            <consortium name="The Broad Institute Genomics Platform"/>
            <consortium name="The Broad Institute Genome Sequencing Center for Infectious Disease"/>
            <person name="Wu L."/>
            <person name="Ma J."/>
        </authorList>
    </citation>
    <scope>NUCLEOTIDE SEQUENCE [LARGE SCALE GENOMIC DNA]</scope>
    <source>
        <strain evidence="3">NBRC 103166</strain>
    </source>
</reference>
<dbReference type="InterPro" id="IPR003593">
    <property type="entry name" value="AAA+_ATPase"/>
</dbReference>
<dbReference type="SUPFAM" id="SSF47090">
    <property type="entry name" value="PGBD-like"/>
    <property type="match status" value="1"/>
</dbReference>
<dbReference type="CDD" id="cd00009">
    <property type="entry name" value="AAA"/>
    <property type="match status" value="1"/>
</dbReference>
<dbReference type="SMART" id="SM00382">
    <property type="entry name" value="AAA"/>
    <property type="match status" value="1"/>
</dbReference>
<dbReference type="PANTHER" id="PTHR35894">
    <property type="entry name" value="GENERAL SECRETION PATHWAY PROTEIN A-RELATED"/>
    <property type="match status" value="1"/>
</dbReference>
<dbReference type="InterPro" id="IPR036366">
    <property type="entry name" value="PGBDSf"/>
</dbReference>
<dbReference type="InterPro" id="IPR036365">
    <property type="entry name" value="PGBD-like_sf"/>
</dbReference>